<dbReference type="AlphaFoldDB" id="K4KGI7"/>
<evidence type="ECO:0000313" key="7">
    <source>
        <dbReference type="Proteomes" id="UP000000466"/>
    </source>
</evidence>
<dbReference type="STRING" id="1117647.M5M_04885"/>
<name>K4KGI7_SIMAS</name>
<dbReference type="InterPro" id="IPR014748">
    <property type="entry name" value="Enoyl-CoA_hydra_C"/>
</dbReference>
<dbReference type="UniPathway" id="UPA00659"/>
<dbReference type="PANTHER" id="PTHR43149">
    <property type="entry name" value="ENOYL-COA HYDRATASE"/>
    <property type="match status" value="1"/>
</dbReference>
<keyword evidence="4" id="KW-0443">Lipid metabolism</keyword>
<gene>
    <name evidence="6" type="ordered locus">M5M_04885</name>
</gene>
<dbReference type="RefSeq" id="WP_015046357.1">
    <property type="nucleotide sequence ID" value="NC_018868.3"/>
</dbReference>
<dbReference type="CDD" id="cd06558">
    <property type="entry name" value="crotonase-like"/>
    <property type="match status" value="1"/>
</dbReference>
<dbReference type="NCBIfam" id="NF004794">
    <property type="entry name" value="PRK06142.1"/>
    <property type="match status" value="1"/>
</dbReference>
<dbReference type="FunFam" id="1.10.12.10:FF:000004">
    <property type="entry name" value="Delta3,5-delta2,4-dienoyl-CoA isomerase"/>
    <property type="match status" value="1"/>
</dbReference>
<keyword evidence="3" id="KW-0276">Fatty acid metabolism</keyword>
<evidence type="ECO:0000256" key="2">
    <source>
        <dbReference type="ARBA" id="ARBA00005254"/>
    </source>
</evidence>
<dbReference type="KEGG" id="saga:M5M_04885"/>
<keyword evidence="5" id="KW-0413">Isomerase</keyword>
<accession>K4KGI7</accession>
<dbReference type="InterPro" id="IPR001753">
    <property type="entry name" value="Enoyl-CoA_hydra/iso"/>
</dbReference>
<organism evidence="6 7">
    <name type="scientific">Simiduia agarivorans (strain DSM 21679 / JCM 13881 / BCRC 17597 / SA1)</name>
    <dbReference type="NCBI Taxonomy" id="1117647"/>
    <lineage>
        <taxon>Bacteria</taxon>
        <taxon>Pseudomonadati</taxon>
        <taxon>Pseudomonadota</taxon>
        <taxon>Gammaproteobacteria</taxon>
        <taxon>Cellvibrionales</taxon>
        <taxon>Cellvibrionaceae</taxon>
        <taxon>Simiduia</taxon>
    </lineage>
</organism>
<comment type="similarity">
    <text evidence="2">Belongs to the enoyl-CoA hydratase/isomerase family.</text>
</comment>
<dbReference type="GO" id="GO:0006635">
    <property type="term" value="P:fatty acid beta-oxidation"/>
    <property type="evidence" value="ECO:0007669"/>
    <property type="project" value="UniProtKB-UniPathway"/>
</dbReference>
<reference evidence="6 7" key="1">
    <citation type="journal article" date="2013" name="Genome Announc.">
        <title>Complete genome sequence of Simiduia agarivorans SA1(T), a marine bacterium able to degrade a variety of polysaccharides.</title>
        <authorList>
            <person name="Lin S.Y."/>
            <person name="Shieh W.Y."/>
            <person name="Chen J.S."/>
            <person name="Tang S.L."/>
        </authorList>
    </citation>
    <scope>NUCLEOTIDE SEQUENCE [LARGE SCALE GENOMIC DNA]</scope>
    <source>
        <strain evidence="7">DSM 21679 / JCM 13881 / BCRC 17597 / SA1</strain>
    </source>
</reference>
<dbReference type="InterPro" id="IPR045002">
    <property type="entry name" value="Ech1-like"/>
</dbReference>
<comment type="pathway">
    <text evidence="1">Lipid metabolism; fatty acid beta-oxidation.</text>
</comment>
<keyword evidence="7" id="KW-1185">Reference proteome</keyword>
<evidence type="ECO:0000256" key="1">
    <source>
        <dbReference type="ARBA" id="ARBA00005005"/>
    </source>
</evidence>
<dbReference type="HOGENOM" id="CLU_009834_7_0_6"/>
<dbReference type="SUPFAM" id="SSF52096">
    <property type="entry name" value="ClpP/crotonase"/>
    <property type="match status" value="1"/>
</dbReference>
<dbReference type="InterPro" id="IPR029045">
    <property type="entry name" value="ClpP/crotonase-like_dom_sf"/>
</dbReference>
<evidence type="ECO:0000313" key="6">
    <source>
        <dbReference type="EMBL" id="AFU98184.1"/>
    </source>
</evidence>
<evidence type="ECO:0000256" key="4">
    <source>
        <dbReference type="ARBA" id="ARBA00023098"/>
    </source>
</evidence>
<sequence>MSLNEQLAGMKSLAYHQEGQVAHLQFNRPEALNTFNRDFWSEWPAALRTIGASGEIRALVVSSTGKHFTAGMDLEVFAGLNGPEFQLEASRRAEMIRRWVLELQSAFNLLESLRIPVLAAVQGGCIGGGIDLICAADCRYATEDAFFTIKEIDLAITADLGTLQRLPTLMPQGVVRELAFTGRKFSAQEAARYGFVNQTFADQASMMNAVMALAHQMASHSPLAINGIKEMLNYARDHSVDEGLRYAATWQGGMFHATEVLEAMTAAMEKRAPAYADLQPNQPILTKNQ</sequence>
<dbReference type="Gene3D" id="3.90.226.10">
    <property type="entry name" value="2-enoyl-CoA Hydratase, Chain A, domain 1"/>
    <property type="match status" value="1"/>
</dbReference>
<dbReference type="EMBL" id="CP003746">
    <property type="protein sequence ID" value="AFU98184.1"/>
    <property type="molecule type" value="Genomic_DNA"/>
</dbReference>
<dbReference type="Proteomes" id="UP000000466">
    <property type="component" value="Chromosome"/>
</dbReference>
<dbReference type="Gene3D" id="1.10.12.10">
    <property type="entry name" value="Lyase 2-enoyl-coa Hydratase, Chain A, domain 2"/>
    <property type="match status" value="1"/>
</dbReference>
<dbReference type="Pfam" id="PF00378">
    <property type="entry name" value="ECH_1"/>
    <property type="match status" value="1"/>
</dbReference>
<evidence type="ECO:0000256" key="3">
    <source>
        <dbReference type="ARBA" id="ARBA00022832"/>
    </source>
</evidence>
<dbReference type="eggNOG" id="COG1024">
    <property type="taxonomic scope" value="Bacteria"/>
</dbReference>
<proteinExistence type="inferred from homology"/>
<evidence type="ECO:0000256" key="5">
    <source>
        <dbReference type="ARBA" id="ARBA00023235"/>
    </source>
</evidence>
<dbReference type="PANTHER" id="PTHR43149:SF3">
    <property type="entry name" value="DELTA(3,5)-DELTA(2,4)-DIENOYL-COA ISOMERASE, PEROXISOMAL-LIKE"/>
    <property type="match status" value="1"/>
</dbReference>
<dbReference type="GO" id="GO:0016853">
    <property type="term" value="F:isomerase activity"/>
    <property type="evidence" value="ECO:0007669"/>
    <property type="project" value="UniProtKB-KW"/>
</dbReference>
<protein>
    <submittedName>
        <fullName evidence="6">Enoyl-CoA hydratase/isomerase family protein</fullName>
    </submittedName>
</protein>